<dbReference type="InterPro" id="IPR013517">
    <property type="entry name" value="FG-GAP"/>
</dbReference>
<keyword evidence="3" id="KW-0378">Hydrolase</keyword>
<keyword evidence="4" id="KW-0325">Glycoprotein</keyword>
<dbReference type="InterPro" id="IPR000413">
    <property type="entry name" value="Integrin_alpha"/>
</dbReference>
<accession>A0A2T5IV09</accession>
<evidence type="ECO:0000313" key="6">
    <source>
        <dbReference type="Proteomes" id="UP000244110"/>
    </source>
</evidence>
<dbReference type="PANTHER" id="PTHR23221:SF7">
    <property type="entry name" value="PHOSPHATIDYLINOSITOL-GLYCAN-SPECIFIC PHOSPHOLIPASE D"/>
    <property type="match status" value="1"/>
</dbReference>
<dbReference type="EMBL" id="QAOL01000003">
    <property type="protein sequence ID" value="PTQ87735.1"/>
    <property type="molecule type" value="Genomic_DNA"/>
</dbReference>
<comment type="caution">
    <text evidence="5">The sequence shown here is derived from an EMBL/GenBank/DDBJ whole genome shotgun (WGS) entry which is preliminary data.</text>
</comment>
<dbReference type="GO" id="GO:0007155">
    <property type="term" value="P:cell adhesion"/>
    <property type="evidence" value="ECO:0007669"/>
    <property type="project" value="InterPro"/>
</dbReference>
<dbReference type="InterPro" id="IPR001343">
    <property type="entry name" value="Hemolysn_Ca-bd"/>
</dbReference>
<keyword evidence="1" id="KW-0732">Signal</keyword>
<dbReference type="InterPro" id="IPR013519">
    <property type="entry name" value="Int_alpha_beta-p"/>
</dbReference>
<dbReference type="PROSITE" id="PS51470">
    <property type="entry name" value="FG_GAP"/>
    <property type="match status" value="4"/>
</dbReference>
<dbReference type="Pfam" id="PF01839">
    <property type="entry name" value="FG-GAP"/>
    <property type="match status" value="7"/>
</dbReference>
<evidence type="ECO:0000256" key="3">
    <source>
        <dbReference type="ARBA" id="ARBA00022801"/>
    </source>
</evidence>
<dbReference type="Proteomes" id="UP000244110">
    <property type="component" value="Unassembled WGS sequence"/>
</dbReference>
<dbReference type="Gene3D" id="2.130.10.130">
    <property type="entry name" value="Integrin alpha, N-terminal"/>
    <property type="match status" value="4"/>
</dbReference>
<dbReference type="PANTHER" id="PTHR23221">
    <property type="entry name" value="GLYCOSYLPHOSPHATIDYLINOSITOL PHOSPHOLIPASE D"/>
    <property type="match status" value="1"/>
</dbReference>
<dbReference type="SUPFAM" id="SSF69318">
    <property type="entry name" value="Integrin alpha N-terminal domain"/>
    <property type="match status" value="2"/>
</dbReference>
<protein>
    <submittedName>
        <fullName evidence="5">FG-GAP repeat protein</fullName>
    </submittedName>
</protein>
<keyword evidence="2" id="KW-0677">Repeat</keyword>
<dbReference type="AlphaFoldDB" id="A0A2T5IV09"/>
<dbReference type="RefSeq" id="WP_107786061.1">
    <property type="nucleotide sequence ID" value="NZ_QAOL01000003.1"/>
</dbReference>
<proteinExistence type="predicted"/>
<dbReference type="InterPro" id="IPR028994">
    <property type="entry name" value="Integrin_alpha_N"/>
</dbReference>
<gene>
    <name evidence="5" type="ORF">C8R28_10034</name>
</gene>
<evidence type="ECO:0000256" key="4">
    <source>
        <dbReference type="ARBA" id="ARBA00023180"/>
    </source>
</evidence>
<sequence>MATFNINLSSLNGNNGFRLYGVMEEDSRVRSVSTAGDVNGDGFDDVIVGIPRADLDGSEFGSSYVVFGKASGFGAAMDLSSLDGGNGFRLDGVAAYDESGGSVSSAGDVNGDGIDDLIVGASRTHFNGSGSGSSYVVFGRSSGFDAAIDLSSLDGNNGFRLDGVAAGDYSGSSVSDAGDVNADGFDDVIIGAYGADPNGRDSGSSYVVFGKSSGFDAVMDLSSLNGSNGFRLDGVSRGGKADTAGDVNGDGYDDVIIGAYGADPNGRDSGSSYVVFGKASGFSATMDLSSLDGSNGFRLDGVGVDDRSGSGVSTAGDVNGDGFDDLIVGASGADPNGRHSGSSYVVFGKASGFSAAMDLSSLNGINGFRLDGESEYDNSGNSVSNGGDVNGDGFDDVIVGAVSANHNDYNSGSSYVVFGKASGFSAEMDLSSLNGNNGFRLDGEPYDNFGSVVSTAGDVNGDGFDDLIAGAPGHNSSYVILGRSSFVDDVDFQGTPGDDNFTGTKAAERFKGETGNDRMIGRGGADWFDGGAGNDYIRISDANFEFVDGGTGTDTLGLAGSNFNLNLSSVIDKIHGIETIGLYGVGDNSLTVTAQDVISLSDSTNTLKVKGDTGDSVVGLSSGWIDGGVHGNFHTYTQDEAVILVGVNVATDFA</sequence>
<dbReference type="GO" id="GO:0008305">
    <property type="term" value="C:integrin complex"/>
    <property type="evidence" value="ECO:0007669"/>
    <property type="project" value="InterPro"/>
</dbReference>
<dbReference type="SMART" id="SM00191">
    <property type="entry name" value="Int_alpha"/>
    <property type="match status" value="7"/>
</dbReference>
<evidence type="ECO:0000256" key="1">
    <source>
        <dbReference type="ARBA" id="ARBA00022729"/>
    </source>
</evidence>
<name>A0A2T5IV09_9PROT</name>
<dbReference type="GO" id="GO:0016787">
    <property type="term" value="F:hydrolase activity"/>
    <property type="evidence" value="ECO:0007669"/>
    <property type="project" value="UniProtKB-KW"/>
</dbReference>
<reference evidence="5 6" key="1">
    <citation type="submission" date="2018-04" db="EMBL/GenBank/DDBJ databases">
        <title>Active sludge and wastewater microbial communities from Klosterneuburg, Austria.</title>
        <authorList>
            <person name="Wagner M."/>
        </authorList>
    </citation>
    <scope>NUCLEOTIDE SEQUENCE [LARGE SCALE GENOMIC DNA]</scope>
    <source>
        <strain evidence="5 6">Nm4</strain>
    </source>
</reference>
<organism evidence="5 6">
    <name type="scientific">Nitrosomonas ureae</name>
    <dbReference type="NCBI Taxonomy" id="44577"/>
    <lineage>
        <taxon>Bacteria</taxon>
        <taxon>Pseudomonadati</taxon>
        <taxon>Pseudomonadota</taxon>
        <taxon>Betaproteobacteria</taxon>
        <taxon>Nitrosomonadales</taxon>
        <taxon>Nitrosomonadaceae</taxon>
        <taxon>Nitrosomonas</taxon>
    </lineage>
</organism>
<evidence type="ECO:0000313" key="5">
    <source>
        <dbReference type="EMBL" id="PTQ87735.1"/>
    </source>
</evidence>
<dbReference type="Pfam" id="PF00353">
    <property type="entry name" value="HemolysinCabind"/>
    <property type="match status" value="1"/>
</dbReference>
<dbReference type="GO" id="GO:0005509">
    <property type="term" value="F:calcium ion binding"/>
    <property type="evidence" value="ECO:0007669"/>
    <property type="project" value="InterPro"/>
</dbReference>
<evidence type="ECO:0000256" key="2">
    <source>
        <dbReference type="ARBA" id="ARBA00022737"/>
    </source>
</evidence>
<dbReference type="PRINTS" id="PR01185">
    <property type="entry name" value="INTEGRINA"/>
</dbReference>